<dbReference type="STRING" id="1817867.A3F83_01770"/>
<dbReference type="Proteomes" id="UP000179129">
    <property type="component" value="Unassembled WGS sequence"/>
</dbReference>
<dbReference type="AlphaFoldDB" id="A0A1F5Z2G2"/>
<dbReference type="GO" id="GO:0016887">
    <property type="term" value="F:ATP hydrolysis activity"/>
    <property type="evidence" value="ECO:0007669"/>
    <property type="project" value="InterPro"/>
</dbReference>
<dbReference type="Gene3D" id="3.40.50.300">
    <property type="entry name" value="P-loop containing nucleotide triphosphate hydrolases"/>
    <property type="match status" value="1"/>
</dbReference>
<accession>A0A1F5Z2G2</accession>
<evidence type="ECO:0000256" key="2">
    <source>
        <dbReference type="ARBA" id="ARBA00022741"/>
    </source>
</evidence>
<reference evidence="5 6" key="1">
    <citation type="journal article" date="2016" name="Nat. Commun.">
        <title>Thousands of microbial genomes shed light on interconnected biogeochemical processes in an aquifer system.</title>
        <authorList>
            <person name="Anantharaman K."/>
            <person name="Brown C.T."/>
            <person name="Hug L.A."/>
            <person name="Sharon I."/>
            <person name="Castelle C.J."/>
            <person name="Probst A.J."/>
            <person name="Thomas B.C."/>
            <person name="Singh A."/>
            <person name="Wilkins M.J."/>
            <person name="Karaoz U."/>
            <person name="Brodie E.L."/>
            <person name="Williams K.H."/>
            <person name="Hubbard S.S."/>
            <person name="Banfield J.F."/>
        </authorList>
    </citation>
    <scope>NUCLEOTIDE SEQUENCE [LARGE SCALE GENOMIC DNA]</scope>
</reference>
<dbReference type="SMART" id="SM00382">
    <property type="entry name" value="AAA"/>
    <property type="match status" value="1"/>
</dbReference>
<sequence length="253" mass="27334">MQSVIMELAGVYKSLGGQPVLSDLSLSVPRGETLVIMGRSGAGKSVILKHMVGLLNPDRGAVLFDGRRLDRMRRAELQQARKRMGMLFQSSALFDSMTVAENVSLGLRKHTRLGEKEIAAKVEAKLAAVGLAGIEQKMPAELSGGMRKRVGLARAIAMDPELILYDEPTTGLDPITADAINNLIIETRDKFGVTSVVVTHDVNTVLKVGSTVALLNEGKIIFSGTPAELKSTDNPYVRQFLEGRAEGPIKVHF</sequence>
<dbReference type="InterPro" id="IPR003439">
    <property type="entry name" value="ABC_transporter-like_ATP-bd"/>
</dbReference>
<dbReference type="InterPro" id="IPR027417">
    <property type="entry name" value="P-loop_NTPase"/>
</dbReference>
<dbReference type="SUPFAM" id="SSF52540">
    <property type="entry name" value="P-loop containing nucleoside triphosphate hydrolases"/>
    <property type="match status" value="1"/>
</dbReference>
<feature type="domain" description="ABC transporter" evidence="4">
    <location>
        <begin position="6"/>
        <end position="242"/>
    </location>
</feature>
<organism evidence="5 6">
    <name type="scientific">Candidatus Glassbacteria bacterium RIFCSPLOWO2_12_FULL_58_11</name>
    <dbReference type="NCBI Taxonomy" id="1817867"/>
    <lineage>
        <taxon>Bacteria</taxon>
        <taxon>Candidatus Glassiibacteriota</taxon>
    </lineage>
</organism>
<evidence type="ECO:0000259" key="4">
    <source>
        <dbReference type="PROSITE" id="PS50893"/>
    </source>
</evidence>
<dbReference type="GO" id="GO:0005524">
    <property type="term" value="F:ATP binding"/>
    <property type="evidence" value="ECO:0007669"/>
    <property type="project" value="UniProtKB-KW"/>
</dbReference>
<dbReference type="EMBL" id="MFIX01000013">
    <property type="protein sequence ID" value="OGG06649.1"/>
    <property type="molecule type" value="Genomic_DNA"/>
</dbReference>
<dbReference type="InterPro" id="IPR017871">
    <property type="entry name" value="ABC_transporter-like_CS"/>
</dbReference>
<evidence type="ECO:0000313" key="5">
    <source>
        <dbReference type="EMBL" id="OGG06649.1"/>
    </source>
</evidence>
<evidence type="ECO:0000313" key="6">
    <source>
        <dbReference type="Proteomes" id="UP000179129"/>
    </source>
</evidence>
<name>A0A1F5Z2G2_9BACT</name>
<proteinExistence type="predicted"/>
<dbReference type="PROSITE" id="PS50893">
    <property type="entry name" value="ABC_TRANSPORTER_2"/>
    <property type="match status" value="1"/>
</dbReference>
<dbReference type="PROSITE" id="PS00211">
    <property type="entry name" value="ABC_TRANSPORTER_1"/>
    <property type="match status" value="1"/>
</dbReference>
<protein>
    <submittedName>
        <fullName evidence="5">ABC transporter ATP-binding protein</fullName>
    </submittedName>
</protein>
<evidence type="ECO:0000256" key="3">
    <source>
        <dbReference type="ARBA" id="ARBA00022840"/>
    </source>
</evidence>
<evidence type="ECO:0000256" key="1">
    <source>
        <dbReference type="ARBA" id="ARBA00022448"/>
    </source>
</evidence>
<gene>
    <name evidence="5" type="ORF">A3F83_01770</name>
</gene>
<dbReference type="CDD" id="cd03261">
    <property type="entry name" value="ABC_Org_Solvent_Resistant"/>
    <property type="match status" value="1"/>
</dbReference>
<keyword evidence="1" id="KW-0813">Transport</keyword>
<keyword evidence="2" id="KW-0547">Nucleotide-binding</keyword>
<dbReference type="InterPro" id="IPR003593">
    <property type="entry name" value="AAA+_ATPase"/>
</dbReference>
<comment type="caution">
    <text evidence="5">The sequence shown here is derived from an EMBL/GenBank/DDBJ whole genome shotgun (WGS) entry which is preliminary data.</text>
</comment>
<dbReference type="PANTHER" id="PTHR43023:SF6">
    <property type="entry name" value="INTERMEMBRANE PHOSPHOLIPID TRANSPORT SYSTEM ATP-BINDING PROTEIN MLAF"/>
    <property type="match status" value="1"/>
</dbReference>
<keyword evidence="3 5" id="KW-0067">ATP-binding</keyword>
<dbReference type="Pfam" id="PF00005">
    <property type="entry name" value="ABC_tran"/>
    <property type="match status" value="1"/>
</dbReference>
<dbReference type="PANTHER" id="PTHR43023">
    <property type="entry name" value="PROTEIN TRIGALACTOSYLDIACYLGLYCEROL 3, CHLOROPLASTIC"/>
    <property type="match status" value="1"/>
</dbReference>